<feature type="compositionally biased region" description="Polar residues" evidence="5">
    <location>
        <begin position="117"/>
        <end position="128"/>
    </location>
</feature>
<keyword evidence="3" id="KW-0378">Hydrolase</keyword>
<protein>
    <recommendedName>
        <fullName evidence="2">separase</fullName>
        <ecNumber evidence="2">3.4.22.49</ecNumber>
    </recommendedName>
</protein>
<feature type="region of interest" description="Disordered" evidence="5">
    <location>
        <begin position="2092"/>
        <end position="2125"/>
    </location>
</feature>
<evidence type="ECO:0000259" key="6">
    <source>
        <dbReference type="PROSITE" id="PS51700"/>
    </source>
</evidence>
<feature type="compositionally biased region" description="Basic and acidic residues" evidence="5">
    <location>
        <begin position="2105"/>
        <end position="2120"/>
    </location>
</feature>
<dbReference type="Pfam" id="PF03568">
    <property type="entry name" value="Separin_C"/>
    <property type="match status" value="1"/>
</dbReference>
<feature type="domain" description="Peptidase C50" evidence="6">
    <location>
        <begin position="1932"/>
        <end position="2041"/>
    </location>
</feature>
<comment type="caution">
    <text evidence="7">The sequence shown here is derived from an EMBL/GenBank/DDBJ whole genome shotgun (WGS) entry which is preliminary data.</text>
</comment>
<dbReference type="EC" id="3.4.22.49" evidence="2"/>
<proteinExistence type="predicted"/>
<dbReference type="Gene3D" id="1.25.40.10">
    <property type="entry name" value="Tetratricopeptide repeat domain"/>
    <property type="match status" value="1"/>
</dbReference>
<keyword evidence="8" id="KW-1185">Reference proteome</keyword>
<dbReference type="PROSITE" id="PS51700">
    <property type="entry name" value="SEPARIN"/>
    <property type="match status" value="1"/>
</dbReference>
<dbReference type="PANTHER" id="PTHR12792:SF0">
    <property type="entry name" value="SEPARIN"/>
    <property type="match status" value="1"/>
</dbReference>
<evidence type="ECO:0000256" key="1">
    <source>
        <dbReference type="ARBA" id="ARBA00000451"/>
    </source>
</evidence>
<sequence length="2164" mass="238035">MTAMGAICARSEIERLKAALASASSCPPTSVASLQGLLGASSKSPLVEDKENVEPPKADVAIKRSKSSQGRVNSKKSAEKLSNARSTPPLSPYDKFVLATEVVNVSLKSLGEGQKSVSRVAEQTTPTAKQPYHKRDASTISAGPGRTSKNVVPRVAAQRSTALSRTSHEREAIQDTATRQIPESGLVTIAECARLAFAYLRTLEAWKTSGKDMPPLQVENGMLSLVGKMVANGLENLAVKELRVLKKRLEGHMRPLDQRGSEKSEPAQEKKQETLASLLQLDNVDLQSPALLLAVQHQLHVLKIIAISKKTATIESASKHLQLSSPSSPINLLSSLSERPGQKDKAARQLETISKILLSLCPSVLAAEDKVACVGSHNPSPETVFRLQSLAFEVRIKWWNLSEHRGNHEKDVFDPFCKCLKAFERRSTLSANEKYSLAVESLRRIEDAVARDSKTEASEDSSSSRRILSAMAQAAGLAQEAVAWMRATELPGRTGTVHNHLAVQVRIAALSLENRNSESGSDDVDENIEAVLEDLHNMTERDPRALHHLVAEFSGLRKIAALVCSNSDEDQTLQQKCFSLIAAHTKLLADYVGSLVEGDSLQKEIDSLSKDIKGTMESVASCCRTLITNRSMTWDELDNMLGKCASIICDVEQACQDDCQELQRFRSYTQHPLVRISGIYWLFSAQLQKSDGLVERMIRPMQKAVDLLLHRPVEEKAAGLLLLKCQKLGEVFESLRRPKDAEKTFSDSLEVQLELGVLQDAADKASSESLQALMEQDQFAQFSRTLKALHHLSLRNGQRDDSPPKLVDREGLDMASRGLFLEMQLAICCHSHLKGRYPETPLTTLINSLSKKLFELYDETNYPLRRQRVAACVLRLGLDGQDALDPSLRYDALQSVVSSRGSLESDDLLIKYREHYAASHKVAVALLETPPSLEKLQHAMRAWQDILDKSDSWKCLLENVDDFDSWVSQLNVLADFFGMKGMQRLRIMALSIINRALKFPESPDLDSLLRNSADLAQQYLEFGYSGRAGLVLADAKHAVEAAISTNAAVHWHVAYAQHMLALGNGNGCIEALGVAQKLAVKDIEPLASPGSTASFSTRIQHTRLLSTVALTQSRLSLAAGLPSESLAHAKQCVTLNKKIWMAVENRTKSKAVASLGHDNDVEVVVEGVKNMSVRSNSPTVISMTHAALTGAQCWPFVPSIFRGLLQLANVFAHQGMLQEAIYYAEQASKVAEAVNASSLMVASLGLTSRFYLDSNRIADAMDMLSKAASHSKQAMPNADLALYHCVAARAHEISDDYKTALTEFDSALNVISNLVQPHCIRNIEKIESDDRKIVDLMSRLDVAEPGRRGRRAAAKQTSTKKPTKAGAAKTTNLKKTAKSPLCDASPNDGDECQHLQGLQAVVLCHKANLLLSQDKLSDAVELISEAERLSHGLEASVQHQSTRFRSLMSEAMKEIAADFTFNALPESTISFPALSWNERKFSESFQQKPASAATITSASSSISRKGAKGKKVSKEDFNAILQKARDCISEAHTKALGTSSTSAVHKVCNMLNEVTILLSATSYRGSRGTLHPLFAAYLTELPKTNAFELEKKAISIESRQTSRAELMSWPSQFEETKKPSRLSAAEFQSDYIDVIPTNWTTLSLSLNEAHDELYITRYIAHQSPFILRLPLSRHQARDVDEELFGFEEAKAELKEIIDLSDFSVRNTQNLTAKGAKTEWWAQREALDCRLHDLLVNMENIWLGGFRGIFSVKKGDKSLLGRFQKSFQNILDRHLPSRQGKGKQAKKTQLDSRILELFVGLGSPDEGRDLDDSLMDLVYFVVDILQFNGEKNAYDEIDFDAIIIEMLDALRAFHQAADPTPTSRHTILILDKNLHGFPWESLPSLQPLSISRLPSMSALRERLVAVKEAAAGNQSNSQNMAINETGHHLNCSSLNGTSILNPGGDLKHTQATLSPFVQEMPGSWLNLIGRTPDEKVFESSIAEKDLLLFFGHGSGAQYIRGRTIRKLQICKQDSEASVAQRPLATSLLFGCSSAHITENGEFEPSGMLCSYVTAGVPAVMGMLWDVTDKDCDRFAVATLSSWGLFTAKETADGDEMSKPRAKGTSSKREKSKNRAEKETQRRALHTGARGVGLDEAVARSRDACYLRYLNGAAAVVYGIPVFLDS</sequence>
<accession>A0ABR1YP80</accession>
<gene>
    <name evidence="7" type="ORF">HDK90DRAFT_240098</name>
</gene>
<dbReference type="InterPro" id="IPR005314">
    <property type="entry name" value="Peptidase_C50"/>
</dbReference>
<dbReference type="InterPro" id="IPR011990">
    <property type="entry name" value="TPR-like_helical_dom_sf"/>
</dbReference>
<evidence type="ECO:0000313" key="7">
    <source>
        <dbReference type="EMBL" id="KAK8235265.1"/>
    </source>
</evidence>
<dbReference type="InterPro" id="IPR030397">
    <property type="entry name" value="SEPARIN_core_dom"/>
</dbReference>
<evidence type="ECO:0000256" key="5">
    <source>
        <dbReference type="SAM" id="MobiDB-lite"/>
    </source>
</evidence>
<name>A0ABR1YP80_9PEZI</name>
<organism evidence="7 8">
    <name type="scientific">Phyllosticta capitalensis</name>
    <dbReference type="NCBI Taxonomy" id="121624"/>
    <lineage>
        <taxon>Eukaryota</taxon>
        <taxon>Fungi</taxon>
        <taxon>Dikarya</taxon>
        <taxon>Ascomycota</taxon>
        <taxon>Pezizomycotina</taxon>
        <taxon>Dothideomycetes</taxon>
        <taxon>Dothideomycetes incertae sedis</taxon>
        <taxon>Botryosphaeriales</taxon>
        <taxon>Phyllostictaceae</taxon>
        <taxon>Phyllosticta</taxon>
    </lineage>
</organism>
<evidence type="ECO:0000256" key="2">
    <source>
        <dbReference type="ARBA" id="ARBA00012489"/>
    </source>
</evidence>
<feature type="region of interest" description="Disordered" evidence="5">
    <location>
        <begin position="1344"/>
        <end position="1382"/>
    </location>
</feature>
<evidence type="ECO:0000256" key="3">
    <source>
        <dbReference type="ARBA" id="ARBA00022801"/>
    </source>
</evidence>
<keyword evidence="4" id="KW-0159">Chromosome partition</keyword>
<feature type="region of interest" description="Disordered" evidence="5">
    <location>
        <begin position="41"/>
        <end position="90"/>
    </location>
</feature>
<dbReference type="PANTHER" id="PTHR12792">
    <property type="entry name" value="EXTRA SPINDLE POLES 1-RELATED"/>
    <property type="match status" value="1"/>
</dbReference>
<dbReference type="InterPro" id="IPR019734">
    <property type="entry name" value="TPR_rpt"/>
</dbReference>
<comment type="catalytic activity">
    <reaction evidence="1">
        <text>All bonds known to be hydrolyzed by this endopeptidase have arginine in P1 and an acidic residue in P4. P6 is often occupied by an acidic residue or by a hydroxy-amino-acid residue, the phosphorylation of which enhances cleavage.</text>
        <dbReference type="EC" id="3.4.22.49"/>
    </reaction>
</comment>
<feature type="compositionally biased region" description="Low complexity" evidence="5">
    <location>
        <begin position="1364"/>
        <end position="1374"/>
    </location>
</feature>
<dbReference type="Proteomes" id="UP001492380">
    <property type="component" value="Unassembled WGS sequence"/>
</dbReference>
<evidence type="ECO:0000256" key="4">
    <source>
        <dbReference type="ARBA" id="ARBA00022829"/>
    </source>
</evidence>
<evidence type="ECO:0000313" key="8">
    <source>
        <dbReference type="Proteomes" id="UP001492380"/>
    </source>
</evidence>
<dbReference type="SMART" id="SM00028">
    <property type="entry name" value="TPR"/>
    <property type="match status" value="4"/>
</dbReference>
<feature type="compositionally biased region" description="Basic and acidic residues" evidence="5">
    <location>
        <begin position="46"/>
        <end position="62"/>
    </location>
</feature>
<reference evidence="7 8" key="1">
    <citation type="submission" date="2024-04" db="EMBL/GenBank/DDBJ databases">
        <title>Phyllosticta paracitricarpa is synonymous to the EU quarantine fungus P. citricarpa based on phylogenomic analyses.</title>
        <authorList>
            <consortium name="Lawrence Berkeley National Laboratory"/>
            <person name="Van Ingen-Buijs V.A."/>
            <person name="Van Westerhoven A.C."/>
            <person name="Haridas S."/>
            <person name="Skiadas P."/>
            <person name="Martin F."/>
            <person name="Groenewald J.Z."/>
            <person name="Crous P.W."/>
            <person name="Seidl M.F."/>
        </authorList>
    </citation>
    <scope>NUCLEOTIDE SEQUENCE [LARGE SCALE GENOMIC DNA]</scope>
    <source>
        <strain evidence="7 8">CBS 123374</strain>
    </source>
</reference>
<dbReference type="SUPFAM" id="SSF48452">
    <property type="entry name" value="TPR-like"/>
    <property type="match status" value="1"/>
</dbReference>
<feature type="region of interest" description="Disordered" evidence="5">
    <location>
        <begin position="117"/>
        <end position="152"/>
    </location>
</feature>
<dbReference type="EMBL" id="JBBWRZ010000005">
    <property type="protein sequence ID" value="KAK8235265.1"/>
    <property type="molecule type" value="Genomic_DNA"/>
</dbReference>